<comment type="caution">
    <text evidence="1">The sequence shown here is derived from an EMBL/GenBank/DDBJ whole genome shotgun (WGS) entry which is preliminary data.</text>
</comment>
<gene>
    <name evidence="1" type="ORF">PIB30_012238</name>
</gene>
<dbReference type="Proteomes" id="UP001341840">
    <property type="component" value="Unassembled WGS sequence"/>
</dbReference>
<sequence length="55" mass="5952">MDANGSSKLEVKLMGLHHLSVTWTENTEDVVLGAMQGDASTSEVDSNFIDLEVDD</sequence>
<evidence type="ECO:0000313" key="1">
    <source>
        <dbReference type="EMBL" id="MED6168511.1"/>
    </source>
</evidence>
<accession>A0ABU6V4D9</accession>
<keyword evidence="2" id="KW-1185">Reference proteome</keyword>
<evidence type="ECO:0000313" key="2">
    <source>
        <dbReference type="Proteomes" id="UP001341840"/>
    </source>
</evidence>
<dbReference type="EMBL" id="JASCZI010151065">
    <property type="protein sequence ID" value="MED6168511.1"/>
    <property type="molecule type" value="Genomic_DNA"/>
</dbReference>
<name>A0ABU6V4D9_9FABA</name>
<reference evidence="1 2" key="1">
    <citation type="journal article" date="2023" name="Plants (Basel)">
        <title>Bridging the Gap: Combining Genomics and Transcriptomics Approaches to Understand Stylosanthes scabra, an Orphan Legume from the Brazilian Caatinga.</title>
        <authorList>
            <person name="Ferreira-Neto J.R.C."/>
            <person name="da Silva M.D."/>
            <person name="Binneck E."/>
            <person name="de Melo N.F."/>
            <person name="da Silva R.H."/>
            <person name="de Melo A.L.T.M."/>
            <person name="Pandolfi V."/>
            <person name="Bustamante F.O."/>
            <person name="Brasileiro-Vidal A.C."/>
            <person name="Benko-Iseppon A.M."/>
        </authorList>
    </citation>
    <scope>NUCLEOTIDE SEQUENCE [LARGE SCALE GENOMIC DNA]</scope>
    <source>
        <tissue evidence="1">Leaves</tissue>
    </source>
</reference>
<proteinExistence type="predicted"/>
<organism evidence="1 2">
    <name type="scientific">Stylosanthes scabra</name>
    <dbReference type="NCBI Taxonomy" id="79078"/>
    <lineage>
        <taxon>Eukaryota</taxon>
        <taxon>Viridiplantae</taxon>
        <taxon>Streptophyta</taxon>
        <taxon>Embryophyta</taxon>
        <taxon>Tracheophyta</taxon>
        <taxon>Spermatophyta</taxon>
        <taxon>Magnoliopsida</taxon>
        <taxon>eudicotyledons</taxon>
        <taxon>Gunneridae</taxon>
        <taxon>Pentapetalae</taxon>
        <taxon>rosids</taxon>
        <taxon>fabids</taxon>
        <taxon>Fabales</taxon>
        <taxon>Fabaceae</taxon>
        <taxon>Papilionoideae</taxon>
        <taxon>50 kb inversion clade</taxon>
        <taxon>dalbergioids sensu lato</taxon>
        <taxon>Dalbergieae</taxon>
        <taxon>Pterocarpus clade</taxon>
        <taxon>Stylosanthes</taxon>
    </lineage>
</organism>
<protein>
    <submittedName>
        <fullName evidence="1">Uncharacterized protein</fullName>
    </submittedName>
</protein>